<dbReference type="AlphaFoldDB" id="A0A2P6NYP7"/>
<evidence type="ECO:0000313" key="19">
    <source>
        <dbReference type="EMBL" id="PRP89038.1"/>
    </source>
</evidence>
<dbReference type="Pfam" id="PF00009">
    <property type="entry name" value="GTP_EFTU"/>
    <property type="match status" value="1"/>
</dbReference>
<evidence type="ECO:0000256" key="2">
    <source>
        <dbReference type="ARBA" id="ARBA00001946"/>
    </source>
</evidence>
<dbReference type="GO" id="GO:0005525">
    <property type="term" value="F:GTP binding"/>
    <property type="evidence" value="ECO:0007669"/>
    <property type="project" value="UniProtKB-KW"/>
</dbReference>
<dbReference type="InterPro" id="IPR009000">
    <property type="entry name" value="Transl_B-barrel_sf"/>
</dbReference>
<evidence type="ECO:0000256" key="15">
    <source>
        <dbReference type="ARBA" id="ARBA00054716"/>
    </source>
</evidence>
<dbReference type="PROSITE" id="PS51722">
    <property type="entry name" value="G_TR_2"/>
    <property type="match status" value="1"/>
</dbReference>
<evidence type="ECO:0000256" key="3">
    <source>
        <dbReference type="ARBA" id="ARBA00004123"/>
    </source>
</evidence>
<feature type="domain" description="Tr-type G" evidence="18">
    <location>
        <begin position="1"/>
        <end position="205"/>
    </location>
</feature>
<keyword evidence="9" id="KW-0547">Nucleotide-binding</keyword>
<dbReference type="STRING" id="1890364.A0A2P6NYP7"/>
<dbReference type="Gene3D" id="3.40.50.300">
    <property type="entry name" value="P-loop containing nucleotide triphosphate hydrolases"/>
    <property type="match status" value="1"/>
</dbReference>
<comment type="cofactor">
    <cofactor evidence="1">
        <name>Mn(2+)</name>
        <dbReference type="ChEBI" id="CHEBI:29035"/>
    </cofactor>
</comment>
<evidence type="ECO:0000256" key="5">
    <source>
        <dbReference type="ARBA" id="ARBA00015953"/>
    </source>
</evidence>
<dbReference type="GO" id="GO:0003924">
    <property type="term" value="F:GTPase activity"/>
    <property type="evidence" value="ECO:0007669"/>
    <property type="project" value="InterPro"/>
</dbReference>
<dbReference type="Pfam" id="PF21131">
    <property type="entry name" value="eEFSec_4th"/>
    <property type="match status" value="1"/>
</dbReference>
<comment type="caution">
    <text evidence="19">The sequence shown here is derived from an EMBL/GenBank/DDBJ whole genome shotgun (WGS) entry which is preliminary data.</text>
</comment>
<dbReference type="Gene3D" id="2.40.30.10">
    <property type="entry name" value="Translation factors"/>
    <property type="match status" value="1"/>
</dbReference>
<dbReference type="PRINTS" id="PR00315">
    <property type="entry name" value="ELONGATNFCT"/>
</dbReference>
<dbReference type="FunFam" id="3.40.50.300:FF:000900">
    <property type="entry name" value="Eukaryotic elongation factor, selenocysteine-tRNA-specific"/>
    <property type="match status" value="1"/>
</dbReference>
<evidence type="ECO:0000256" key="7">
    <source>
        <dbReference type="ARBA" id="ARBA00022490"/>
    </source>
</evidence>
<gene>
    <name evidence="19" type="ORF">PROFUN_02316</name>
</gene>
<evidence type="ECO:0000256" key="1">
    <source>
        <dbReference type="ARBA" id="ARBA00001936"/>
    </source>
</evidence>
<dbReference type="GO" id="GO:0003746">
    <property type="term" value="F:translation elongation factor activity"/>
    <property type="evidence" value="ECO:0007669"/>
    <property type="project" value="TreeGrafter"/>
</dbReference>
<dbReference type="Proteomes" id="UP000241769">
    <property type="component" value="Unassembled WGS sequence"/>
</dbReference>
<dbReference type="PANTHER" id="PTHR43721">
    <property type="entry name" value="ELONGATION FACTOR TU-RELATED"/>
    <property type="match status" value="1"/>
</dbReference>
<keyword evidence="12" id="KW-0342">GTP-binding</keyword>
<comment type="subcellular location">
    <subcellularLocation>
        <location evidence="4">Cytoplasm</location>
    </subcellularLocation>
    <subcellularLocation>
        <location evidence="3">Nucleus</location>
    </subcellularLocation>
</comment>
<name>A0A2P6NYP7_9EUKA</name>
<keyword evidence="11" id="KW-0648">Protein biosynthesis</keyword>
<dbReference type="InterPro" id="IPR049394">
    <property type="entry name" value="eEFSec_C"/>
</dbReference>
<keyword evidence="6" id="KW-0488">Methylation</keyword>
<evidence type="ECO:0000256" key="14">
    <source>
        <dbReference type="ARBA" id="ARBA00049117"/>
    </source>
</evidence>
<dbReference type="GO" id="GO:0001514">
    <property type="term" value="P:selenocysteine incorporation"/>
    <property type="evidence" value="ECO:0007669"/>
    <property type="project" value="TreeGrafter"/>
</dbReference>
<dbReference type="FunFam" id="2.40.30.10:FF:000052">
    <property type="entry name" value="Selenocysteine-specific elongation factor EF-Sec"/>
    <property type="match status" value="1"/>
</dbReference>
<organism evidence="19 20">
    <name type="scientific">Planoprotostelium fungivorum</name>
    <dbReference type="NCBI Taxonomy" id="1890364"/>
    <lineage>
        <taxon>Eukaryota</taxon>
        <taxon>Amoebozoa</taxon>
        <taxon>Evosea</taxon>
        <taxon>Variosea</taxon>
        <taxon>Cavosteliida</taxon>
        <taxon>Cavosteliaceae</taxon>
        <taxon>Planoprotostelium</taxon>
    </lineage>
</organism>
<evidence type="ECO:0000256" key="8">
    <source>
        <dbReference type="ARBA" id="ARBA00022553"/>
    </source>
</evidence>
<dbReference type="GO" id="GO:0005634">
    <property type="term" value="C:nucleus"/>
    <property type="evidence" value="ECO:0007669"/>
    <property type="project" value="UniProtKB-SubCell"/>
</dbReference>
<dbReference type="CDD" id="cd01889">
    <property type="entry name" value="SelB_euk"/>
    <property type="match status" value="1"/>
</dbReference>
<evidence type="ECO:0000256" key="10">
    <source>
        <dbReference type="ARBA" id="ARBA00022801"/>
    </source>
</evidence>
<dbReference type="SUPFAM" id="SSF52540">
    <property type="entry name" value="P-loop containing nucleoside triphosphate hydrolases"/>
    <property type="match status" value="1"/>
</dbReference>
<dbReference type="InterPro" id="IPR027417">
    <property type="entry name" value="P-loop_NTPase"/>
</dbReference>
<comment type="function">
    <text evidence="15">Translation factor required for the incorporation of the rare amino acid selenocysteine encoded by UGA codons. Replaces the eRF1-eRF3-GTP ternary complex for the insertion of selenocysteine directed by the UGA codon. Insertion of selenocysteine at UGA codons is mediated by SECISBP2 and EEFSEC: SECISBP2 (1) specifically binds the SECIS sequence once the 80S ribosome encounters an in-frame UGA codon and (2) contacts the RPS27A/eS31 of the 40S ribosome before ribosome stalling. (3) GTP-bound EEFSEC then delivers selenocysteinyl-tRNA(Sec) to the 80S ribosome and adopts a preaccommodated state conformation. (4) After GTP hydrolysis, EEFSEC dissociates from the assembly, selenocysteinyl-tRNA(Sec) accommodates, and peptide bond synthesis and selenoprotein elongation occur.</text>
</comment>
<proteinExistence type="predicted"/>
<comment type="cofactor">
    <cofactor evidence="2">
        <name>Mg(2+)</name>
        <dbReference type="ChEBI" id="CHEBI:18420"/>
    </cofactor>
</comment>
<keyword evidence="7" id="KW-0963">Cytoplasm</keyword>
<keyword evidence="13" id="KW-0539">Nucleus</keyword>
<evidence type="ECO:0000256" key="17">
    <source>
        <dbReference type="ARBA" id="ARBA00082387"/>
    </source>
</evidence>
<reference evidence="19 20" key="1">
    <citation type="journal article" date="2018" name="Genome Biol. Evol.">
        <title>Multiple Roots of Fruiting Body Formation in Amoebozoa.</title>
        <authorList>
            <person name="Hillmann F."/>
            <person name="Forbes G."/>
            <person name="Novohradska S."/>
            <person name="Ferling I."/>
            <person name="Riege K."/>
            <person name="Groth M."/>
            <person name="Westermann M."/>
            <person name="Marz M."/>
            <person name="Spaller T."/>
            <person name="Winckler T."/>
            <person name="Schaap P."/>
            <person name="Glockner G."/>
        </authorList>
    </citation>
    <scope>NUCLEOTIDE SEQUENCE [LARGE SCALE GENOMIC DNA]</scope>
    <source>
        <strain evidence="19 20">Jena</strain>
    </source>
</reference>
<keyword evidence="10" id="KW-0378">Hydrolase</keyword>
<dbReference type="FunCoup" id="A0A2P6NYP7">
    <property type="interactions" value="12"/>
</dbReference>
<dbReference type="InParanoid" id="A0A2P6NYP7"/>
<dbReference type="InterPro" id="IPR000795">
    <property type="entry name" value="T_Tr_GTP-bd_dom"/>
</dbReference>
<dbReference type="OrthoDB" id="2067at2759"/>
<evidence type="ECO:0000256" key="4">
    <source>
        <dbReference type="ARBA" id="ARBA00004496"/>
    </source>
</evidence>
<evidence type="ECO:0000256" key="9">
    <source>
        <dbReference type="ARBA" id="ARBA00022741"/>
    </source>
</evidence>
<dbReference type="NCBIfam" id="TIGR00231">
    <property type="entry name" value="small_GTP"/>
    <property type="match status" value="1"/>
</dbReference>
<protein>
    <recommendedName>
        <fullName evidence="5">Selenocysteine-specific elongation factor</fullName>
    </recommendedName>
    <alternativeName>
        <fullName evidence="17">Elongation factor sec</fullName>
    </alternativeName>
    <alternativeName>
        <fullName evidence="16">Eukaryotic elongation factor, selenocysteine-tRNA-specific</fullName>
    </alternativeName>
</protein>
<dbReference type="CDD" id="cd04094">
    <property type="entry name" value="eSelB_III"/>
    <property type="match status" value="1"/>
</dbReference>
<evidence type="ECO:0000256" key="6">
    <source>
        <dbReference type="ARBA" id="ARBA00022481"/>
    </source>
</evidence>
<dbReference type="InterPro" id="IPR050055">
    <property type="entry name" value="EF-Tu_GTPase"/>
</dbReference>
<dbReference type="CDD" id="cd03696">
    <property type="entry name" value="SelB_II"/>
    <property type="match status" value="1"/>
</dbReference>
<evidence type="ECO:0000259" key="18">
    <source>
        <dbReference type="PROSITE" id="PS51722"/>
    </source>
</evidence>
<dbReference type="InterPro" id="IPR049393">
    <property type="entry name" value="eEFSec_III"/>
</dbReference>
<keyword evidence="20" id="KW-1185">Reference proteome</keyword>
<dbReference type="EMBL" id="MDYQ01000006">
    <property type="protein sequence ID" value="PRP89038.1"/>
    <property type="molecule type" value="Genomic_DNA"/>
</dbReference>
<dbReference type="GO" id="GO:0005737">
    <property type="term" value="C:cytoplasm"/>
    <property type="evidence" value="ECO:0007669"/>
    <property type="project" value="UniProtKB-SubCell"/>
</dbReference>
<keyword evidence="8" id="KW-0597">Phosphoprotein</keyword>
<evidence type="ECO:0000256" key="13">
    <source>
        <dbReference type="ARBA" id="ARBA00023242"/>
    </source>
</evidence>
<dbReference type="Pfam" id="PF21208">
    <property type="entry name" value="euk_SelB_III"/>
    <property type="match status" value="1"/>
</dbReference>
<dbReference type="PANTHER" id="PTHR43721:SF11">
    <property type="entry name" value="SELENOCYSTEINE-SPECIFIC ELONGATION FACTOR"/>
    <property type="match status" value="1"/>
</dbReference>
<evidence type="ECO:0000256" key="16">
    <source>
        <dbReference type="ARBA" id="ARBA00076506"/>
    </source>
</evidence>
<comment type="catalytic activity">
    <reaction evidence="14">
        <text>GTP + H2O = GDP + phosphate + H(+)</text>
        <dbReference type="Rhea" id="RHEA:19669"/>
        <dbReference type="ChEBI" id="CHEBI:15377"/>
        <dbReference type="ChEBI" id="CHEBI:15378"/>
        <dbReference type="ChEBI" id="CHEBI:37565"/>
        <dbReference type="ChEBI" id="CHEBI:43474"/>
        <dbReference type="ChEBI" id="CHEBI:58189"/>
    </reaction>
    <physiologicalReaction direction="left-to-right" evidence="14">
        <dbReference type="Rhea" id="RHEA:19670"/>
    </physiologicalReaction>
</comment>
<accession>A0A2P6NYP7</accession>
<dbReference type="SUPFAM" id="SSF50447">
    <property type="entry name" value="Translation proteins"/>
    <property type="match status" value="1"/>
</dbReference>
<evidence type="ECO:0000313" key="20">
    <source>
        <dbReference type="Proteomes" id="UP000241769"/>
    </source>
</evidence>
<evidence type="ECO:0000256" key="12">
    <source>
        <dbReference type="ARBA" id="ARBA00023134"/>
    </source>
</evidence>
<evidence type="ECO:0000256" key="11">
    <source>
        <dbReference type="ARBA" id="ARBA00022917"/>
    </source>
</evidence>
<dbReference type="InterPro" id="IPR005225">
    <property type="entry name" value="Small_GTP-bd"/>
</dbReference>
<sequence length="488" mass="53579">MLNVNVGVLGHIDSGKTSLVRVLSNHFSTAALDANPQSRARGITLDLGFSSFTVPATPRWKQNGDVENVQFTLVDCPGHASLIRTIIGGAQIIDAMILVIDVTKGVQTQTAEGLIIGEITAGKMVVALNKCDLLPDVDRSVMIEKMKLRLQKTLAGTKFSGCPIVQVSANPGSSADNLDASKPAPAASGVAELIDTIMGHFDPPVRKGDPFLFYVDHCFPIKGQGTVMTGTVISGEISVNETMELPELRIQKKIKSMQVFHKAVQHIRKGDRAGICVTQLDSKLMERGLACSVGAVKVLKGAVVCVNRIKYFKQTCTSKSKMHEDEYIYNEGMEEGKKQWALLSFDSPVYSPDNSVIIASKLDTDVNANTCRLAFHGRMEKIVDPTNREELSRLKIYTIKSREGNIDRVADDRTLIGKDLFKKETDMSLFIGLKVVRSSNGDVGVIESSFGSSGKFKVRFNKDQKDKEGRLVLTYKRYRFSDTKKLTQ</sequence>